<feature type="transmembrane region" description="Helical" evidence="7">
    <location>
        <begin position="392"/>
        <end position="416"/>
    </location>
</feature>
<feature type="transmembrane region" description="Helical" evidence="7">
    <location>
        <begin position="22"/>
        <end position="44"/>
    </location>
</feature>
<feature type="transmembrane region" description="Helical" evidence="7">
    <location>
        <begin position="364"/>
        <end position="386"/>
    </location>
</feature>
<feature type="transmembrane region" description="Helical" evidence="7">
    <location>
        <begin position="452"/>
        <end position="474"/>
    </location>
</feature>
<evidence type="ECO:0000256" key="6">
    <source>
        <dbReference type="ARBA" id="ARBA00023136"/>
    </source>
</evidence>
<evidence type="ECO:0000256" key="3">
    <source>
        <dbReference type="ARBA" id="ARBA00022475"/>
    </source>
</evidence>
<comment type="similarity">
    <text evidence="2">Belongs to the polysaccharide synthase family.</text>
</comment>
<feature type="transmembrane region" description="Helical" evidence="7">
    <location>
        <begin position="92"/>
        <end position="114"/>
    </location>
</feature>
<name>A0A7W6FRS6_9SPHN</name>
<evidence type="ECO:0000313" key="9">
    <source>
        <dbReference type="Proteomes" id="UP000571950"/>
    </source>
</evidence>
<proteinExistence type="inferred from homology"/>
<evidence type="ECO:0000256" key="5">
    <source>
        <dbReference type="ARBA" id="ARBA00022989"/>
    </source>
</evidence>
<dbReference type="PANTHER" id="PTHR30250:SF10">
    <property type="entry name" value="LIPOPOLYSACCHARIDE BIOSYNTHESIS PROTEIN WZXC"/>
    <property type="match status" value="1"/>
</dbReference>
<feature type="transmembrane region" description="Helical" evidence="7">
    <location>
        <begin position="428"/>
        <end position="446"/>
    </location>
</feature>
<feature type="transmembrane region" description="Helical" evidence="7">
    <location>
        <begin position="126"/>
        <end position="145"/>
    </location>
</feature>
<organism evidence="8 9">
    <name type="scientific">Sphingobium jiangsuense</name>
    <dbReference type="NCBI Taxonomy" id="870476"/>
    <lineage>
        <taxon>Bacteria</taxon>
        <taxon>Pseudomonadati</taxon>
        <taxon>Pseudomonadota</taxon>
        <taxon>Alphaproteobacteria</taxon>
        <taxon>Sphingomonadales</taxon>
        <taxon>Sphingomonadaceae</taxon>
        <taxon>Sphingobium</taxon>
    </lineage>
</organism>
<feature type="transmembrane region" description="Helical" evidence="7">
    <location>
        <begin position="332"/>
        <end position="352"/>
    </location>
</feature>
<evidence type="ECO:0000313" key="8">
    <source>
        <dbReference type="EMBL" id="MBB3927972.1"/>
    </source>
</evidence>
<dbReference type="AlphaFoldDB" id="A0A7W6FRS6"/>
<feature type="transmembrane region" description="Helical" evidence="7">
    <location>
        <begin position="294"/>
        <end position="320"/>
    </location>
</feature>
<sequence length="496" mass="53268">MDHMQDANVEDRNFGSRVRNAVFWRSGSQIVAQAVSWASTLIVVRLLDPSDYGLFAMTQVVLNFMSFMNGVGLVSALVQAPTLDNRQLRQAFGLMLVLNGGLALAQLALAGVAADYYNQPLVATMLRVQALIYLATPFISLPEVLIGRSLSFKRPALVNIITALVTATVSLVGALLGWGVWTLVVAPIIGFWVKGVGNMIATRFFMLPSFDFRGSGGILLFGASLLGSQLLIMVQSQADILIGGRVLDPHELGLYAEALFLTQIFVSRFIPPLNDVAFPVYSRMQANKPMLSRAFCRAAGMILLAACPLYLGMAVVALPMVELLFGRKWLEMAPFVSILAASMPFYALQVLFAPALNAVGRPHLTAWISGVGAILMPTTFLIGVGYGGLGLAVAWATGIPLLTLATIRIAGPVLGLHAADLVRAITPALGASIPMALIVLVLYWMLPPLPAVVQLGVLVSAGVVSYGGILYLFWRDMLKELIAMLRNRTIEMPAEG</sequence>
<dbReference type="InterPro" id="IPR050833">
    <property type="entry name" value="Poly_Biosynth_Transport"/>
</dbReference>
<dbReference type="EMBL" id="JACIDT010000017">
    <property type="protein sequence ID" value="MBB3927972.1"/>
    <property type="molecule type" value="Genomic_DNA"/>
</dbReference>
<keyword evidence="4 7" id="KW-0812">Transmembrane</keyword>
<feature type="transmembrane region" description="Helical" evidence="7">
    <location>
        <begin position="217"/>
        <end position="234"/>
    </location>
</feature>
<keyword evidence="5 7" id="KW-1133">Transmembrane helix</keyword>
<protein>
    <submittedName>
        <fullName evidence="8">O-antigen/teichoic acid export membrane protein</fullName>
    </submittedName>
</protein>
<dbReference type="GO" id="GO:0005886">
    <property type="term" value="C:plasma membrane"/>
    <property type="evidence" value="ECO:0007669"/>
    <property type="project" value="UniProtKB-SubCell"/>
</dbReference>
<gene>
    <name evidence="8" type="ORF">GGR43_003711</name>
</gene>
<evidence type="ECO:0000256" key="7">
    <source>
        <dbReference type="SAM" id="Phobius"/>
    </source>
</evidence>
<evidence type="ECO:0000256" key="4">
    <source>
        <dbReference type="ARBA" id="ARBA00022692"/>
    </source>
</evidence>
<keyword evidence="6 7" id="KW-0472">Membrane</keyword>
<keyword evidence="3" id="KW-1003">Cell membrane</keyword>
<comment type="caution">
    <text evidence="8">The sequence shown here is derived from an EMBL/GenBank/DDBJ whole genome shotgun (WGS) entry which is preliminary data.</text>
</comment>
<dbReference type="RefSeq" id="WP_188073393.1">
    <property type="nucleotide sequence ID" value="NZ_BSPS01000027.1"/>
</dbReference>
<dbReference type="Pfam" id="PF13440">
    <property type="entry name" value="Polysacc_synt_3"/>
    <property type="match status" value="1"/>
</dbReference>
<dbReference type="Proteomes" id="UP000571950">
    <property type="component" value="Unassembled WGS sequence"/>
</dbReference>
<dbReference type="CDD" id="cd13127">
    <property type="entry name" value="MATE_tuaB_like"/>
    <property type="match status" value="1"/>
</dbReference>
<accession>A0A7W6FRS6</accession>
<keyword evidence="9" id="KW-1185">Reference proteome</keyword>
<dbReference type="PANTHER" id="PTHR30250">
    <property type="entry name" value="PST FAMILY PREDICTED COLANIC ACID TRANSPORTER"/>
    <property type="match status" value="1"/>
</dbReference>
<reference evidence="8 9" key="1">
    <citation type="submission" date="2020-08" db="EMBL/GenBank/DDBJ databases">
        <title>Genomic Encyclopedia of Type Strains, Phase IV (KMG-IV): sequencing the most valuable type-strain genomes for metagenomic binning, comparative biology and taxonomic classification.</title>
        <authorList>
            <person name="Goeker M."/>
        </authorList>
    </citation>
    <scope>NUCLEOTIDE SEQUENCE [LARGE SCALE GENOMIC DNA]</scope>
    <source>
        <strain evidence="8 9">DSM 26189</strain>
    </source>
</reference>
<comment type="subcellular location">
    <subcellularLocation>
        <location evidence="1">Cell membrane</location>
        <topology evidence="1">Multi-pass membrane protein</topology>
    </subcellularLocation>
</comment>
<evidence type="ECO:0000256" key="2">
    <source>
        <dbReference type="ARBA" id="ARBA00007430"/>
    </source>
</evidence>
<evidence type="ECO:0000256" key="1">
    <source>
        <dbReference type="ARBA" id="ARBA00004651"/>
    </source>
</evidence>
<feature type="transmembrane region" description="Helical" evidence="7">
    <location>
        <begin position="56"/>
        <end position="80"/>
    </location>
</feature>